<proteinExistence type="predicted"/>
<organism evidence="1">
    <name type="scientific">viral metagenome</name>
    <dbReference type="NCBI Taxonomy" id="1070528"/>
    <lineage>
        <taxon>unclassified sequences</taxon>
        <taxon>metagenomes</taxon>
        <taxon>organismal metagenomes</taxon>
    </lineage>
</organism>
<sequence length="106" mass="12164">MFVFHRGITKSDESVQALKKGIDGDRRTEDGDTCGGRHIFNDTYTVAFRCLTGTISDKNSIGIEIMIVRFGSKVIYVLYRHITTFRNRYNNLIIDLCYHRGELLKG</sequence>
<dbReference type="AlphaFoldDB" id="A0A6C0KNN4"/>
<dbReference type="EMBL" id="MN740937">
    <property type="protein sequence ID" value="QHU18791.1"/>
    <property type="molecule type" value="Genomic_DNA"/>
</dbReference>
<protein>
    <submittedName>
        <fullName evidence="1">Uncharacterized protein</fullName>
    </submittedName>
</protein>
<name>A0A6C0KNN4_9ZZZZ</name>
<evidence type="ECO:0000313" key="1">
    <source>
        <dbReference type="EMBL" id="QHU18791.1"/>
    </source>
</evidence>
<reference evidence="1" key="1">
    <citation type="journal article" date="2020" name="Nature">
        <title>Giant virus diversity and host interactions through global metagenomics.</title>
        <authorList>
            <person name="Schulz F."/>
            <person name="Roux S."/>
            <person name="Paez-Espino D."/>
            <person name="Jungbluth S."/>
            <person name="Walsh D.A."/>
            <person name="Denef V.J."/>
            <person name="McMahon K.D."/>
            <person name="Konstantinidis K.T."/>
            <person name="Eloe-Fadrosh E.A."/>
            <person name="Kyrpides N.C."/>
            <person name="Woyke T."/>
        </authorList>
    </citation>
    <scope>NUCLEOTIDE SEQUENCE</scope>
    <source>
        <strain evidence="1">GVMAG-S-3300013006-158</strain>
    </source>
</reference>
<accession>A0A6C0KNN4</accession>